<feature type="region of interest" description="Disordered" evidence="7">
    <location>
        <begin position="918"/>
        <end position="954"/>
    </location>
</feature>
<feature type="region of interest" description="Disordered" evidence="7">
    <location>
        <begin position="1124"/>
        <end position="1154"/>
    </location>
</feature>
<evidence type="ECO:0000256" key="1">
    <source>
        <dbReference type="ARBA" id="ARBA00004123"/>
    </source>
</evidence>
<dbReference type="PANTHER" id="PTHR45614:SF266">
    <property type="entry name" value="TRANSCRIPTION FACTOR MYB3R-4"/>
    <property type="match status" value="1"/>
</dbReference>
<dbReference type="FunFam" id="1.10.10.60:FF:000016">
    <property type="entry name" value="Transcriptional activator Myb isoform A"/>
    <property type="match status" value="1"/>
</dbReference>
<comment type="caution">
    <text evidence="10">The sequence shown here is derived from an EMBL/GenBank/DDBJ whole genome shotgun (WGS) entry which is preliminary data.</text>
</comment>
<dbReference type="InterPro" id="IPR001005">
    <property type="entry name" value="SANT/Myb"/>
</dbReference>
<reference evidence="10 11" key="1">
    <citation type="submission" date="2024-01" db="EMBL/GenBank/DDBJ databases">
        <title>The genomes of 5 underutilized Papilionoideae crops provide insights into root nodulation and disease resistance.</title>
        <authorList>
            <person name="Yuan L."/>
        </authorList>
    </citation>
    <scope>NUCLEOTIDE SEQUENCE [LARGE SCALE GENOMIC DNA]</scope>
    <source>
        <strain evidence="10">LY-2023</strain>
        <tissue evidence="10">Leaf</tissue>
    </source>
</reference>
<feature type="domain" description="Myb-like" evidence="8">
    <location>
        <begin position="84"/>
        <end position="135"/>
    </location>
</feature>
<keyword evidence="4" id="KW-0238">DNA-binding</keyword>
<evidence type="ECO:0000259" key="9">
    <source>
        <dbReference type="PROSITE" id="PS51294"/>
    </source>
</evidence>
<dbReference type="Pfam" id="PF00249">
    <property type="entry name" value="Myb_DNA-binding"/>
    <property type="match status" value="3"/>
</dbReference>
<sequence length="1154" mass="127443">MDSDPNMTAPSHVHMDGVKKARASQGRTTGPTRRSTKGHWTQEEDDTLRKAVQQFKGKNWKKIAECFKDRTDVQCLHRWQKVLNPDLVKGPWSKEEDDVIIELVAKYGPKKWSSIAQHLPGRIGKQCRERWHNHLNPTIKKEAWTQEEELALIRAHQIYGNKWAELSKVLPGRTDNAIKNHWNSSVKKKLDSYMASGLLTHFESVPHVGNSNQSTRLQCSGDDNGPKGTEGDEVSECSQVSANAVHFPSARRTSSVDLQIEEEYRSTEECSFGKDHSPSQVSCSEPYYVSIDDVTTICIPEIAHQEACTSQYIDQQHSHEPGNSTGGDYQFNLHILPNISSMDTGQDSSHLRRDCITTSELCDMVNVPFQTSMGLDVSTSMGPAAIDPLKPEHMLISDDECCRVMFTDAMKDGFFSAGNYNKGQDMVEFSGCTSFLCQLCGIQMSETDGISTPHLTCPQCSNKFLGTSSPQPVPPVHFASDGRLVSTANGKQLCGPEDDHFVSRVPGSFTYANDISCSPCINGIESAVMQESDDILQDNSKLVLVNSFGCGSDAKQTYNSADKKTSVHTEREDTGSLCYEPPRFPSLDIPFFSCDLVQSGSDLQQEFSPLGIRQFMMSSMNCLTPFRLWDSPARDDSPDVLLKSAAKTFTGTPSILKKRRRDFFSPLSPLSDKRIDKKLEIGTTSTLTKNFSGLDVMFDDNESREADKRSPSSLQKQKTGVSGISVVSVDDDKEHCGQAYKGEQVEHLVKSAILEENNSQKETVDINSQDNVQQQPLDSKKFDDDKENCRQSYKGEQVENPVKSAILEENNSRKDTVDFNSHDSVQQQPLDSKKVDDDKENCAQAYKGEQVEHPVKSAILEKNNYQNDTVDINSQVNVRQQPLDSRKVNAADIVAQPSGVLVEHDMNDLSLYSPDQVGLKSERVPGSSAKTPKSLNLKSLEAAPNQSAPLKLSSENSCSKVRTPCVRAKEHEKLSIAVARAHAPGENSGDQTRKDGGGFESIFGGTPFGKSLESPSAWKSPWFTNSFLSSPRFNTEITFEDFGYLMSPGDRSYDAIGLLKQISEQTAATYANAQEILENDTSEALPKKSGNNKDQENNDSPNEPGGHSQLASNALIERRILDFSDCGTPGKGDNSKSSAISFSSPSSYLLKGCR</sequence>
<keyword evidence="3" id="KW-0805">Transcription regulation</keyword>
<keyword evidence="6" id="KW-0539">Nucleus</keyword>
<feature type="compositionally biased region" description="Polar residues" evidence="7">
    <location>
        <begin position="209"/>
        <end position="218"/>
    </location>
</feature>
<dbReference type="InterPro" id="IPR017930">
    <property type="entry name" value="Myb_dom"/>
</dbReference>
<dbReference type="InterPro" id="IPR050560">
    <property type="entry name" value="MYB_TF"/>
</dbReference>
<comment type="subcellular location">
    <subcellularLocation>
        <location evidence="1">Nucleus</location>
    </subcellularLocation>
</comment>
<feature type="compositionally biased region" description="Low complexity" evidence="7">
    <location>
        <begin position="1135"/>
        <end position="1147"/>
    </location>
</feature>
<gene>
    <name evidence="10" type="ORF">RJT34_16748</name>
</gene>
<feature type="compositionally biased region" description="Basic and acidic residues" evidence="7">
    <location>
        <begin position="810"/>
        <end position="821"/>
    </location>
</feature>
<evidence type="ECO:0000313" key="10">
    <source>
        <dbReference type="EMBL" id="KAK7293871.1"/>
    </source>
</evidence>
<accession>A0AAN9PD40</accession>
<dbReference type="SUPFAM" id="SSF46689">
    <property type="entry name" value="Homeodomain-like"/>
    <property type="match status" value="2"/>
</dbReference>
<keyword evidence="5" id="KW-0804">Transcription</keyword>
<feature type="region of interest" description="Disordered" evidence="7">
    <location>
        <begin position="702"/>
        <end position="723"/>
    </location>
</feature>
<evidence type="ECO:0000259" key="8">
    <source>
        <dbReference type="PROSITE" id="PS50090"/>
    </source>
</evidence>
<feature type="compositionally biased region" description="Basic and acidic residues" evidence="7">
    <location>
        <begin position="778"/>
        <end position="789"/>
    </location>
</feature>
<feature type="domain" description="HTH myb-type" evidence="9">
    <location>
        <begin position="84"/>
        <end position="139"/>
    </location>
</feature>
<dbReference type="GO" id="GO:0000981">
    <property type="term" value="F:DNA-binding transcription factor activity, RNA polymerase II-specific"/>
    <property type="evidence" value="ECO:0007669"/>
    <property type="project" value="TreeGrafter"/>
</dbReference>
<dbReference type="Gene3D" id="1.10.10.60">
    <property type="entry name" value="Homeodomain-like"/>
    <property type="match status" value="3"/>
</dbReference>
<dbReference type="CDD" id="cd00167">
    <property type="entry name" value="SANT"/>
    <property type="match status" value="3"/>
</dbReference>
<dbReference type="AlphaFoldDB" id="A0AAN9PD40"/>
<dbReference type="InterPro" id="IPR009057">
    <property type="entry name" value="Homeodomain-like_sf"/>
</dbReference>
<dbReference type="GO" id="GO:0000978">
    <property type="term" value="F:RNA polymerase II cis-regulatory region sequence-specific DNA binding"/>
    <property type="evidence" value="ECO:0007669"/>
    <property type="project" value="TreeGrafter"/>
</dbReference>
<dbReference type="PROSITE" id="PS50090">
    <property type="entry name" value="MYB_LIKE"/>
    <property type="match status" value="3"/>
</dbReference>
<feature type="domain" description="Myb-like" evidence="8">
    <location>
        <begin position="136"/>
        <end position="186"/>
    </location>
</feature>
<feature type="domain" description="Myb-like" evidence="8">
    <location>
        <begin position="32"/>
        <end position="83"/>
    </location>
</feature>
<dbReference type="PROSITE" id="PS51294">
    <property type="entry name" value="HTH_MYB"/>
    <property type="match status" value="3"/>
</dbReference>
<name>A0AAN9PD40_CLITE</name>
<evidence type="ECO:0000256" key="7">
    <source>
        <dbReference type="SAM" id="MobiDB-lite"/>
    </source>
</evidence>
<dbReference type="FunFam" id="1.10.10.60:FF:000010">
    <property type="entry name" value="Transcriptional activator Myb isoform A"/>
    <property type="match status" value="1"/>
</dbReference>
<dbReference type="PANTHER" id="PTHR45614">
    <property type="entry name" value="MYB PROTEIN-RELATED"/>
    <property type="match status" value="1"/>
</dbReference>
<feature type="region of interest" description="Disordered" evidence="7">
    <location>
        <begin position="209"/>
        <end position="233"/>
    </location>
</feature>
<feature type="compositionally biased region" description="Polar residues" evidence="7">
    <location>
        <begin position="928"/>
        <end position="937"/>
    </location>
</feature>
<protein>
    <submittedName>
        <fullName evidence="10">Uncharacterized protein</fullName>
    </submittedName>
</protein>
<dbReference type="SMART" id="SM00717">
    <property type="entry name" value="SANT"/>
    <property type="match status" value="3"/>
</dbReference>
<dbReference type="GO" id="GO:0005634">
    <property type="term" value="C:nucleus"/>
    <property type="evidence" value="ECO:0007669"/>
    <property type="project" value="UniProtKB-SubCell"/>
</dbReference>
<feature type="compositionally biased region" description="Polar residues" evidence="7">
    <location>
        <begin position="944"/>
        <end position="954"/>
    </location>
</feature>
<feature type="domain" description="HTH myb-type" evidence="9">
    <location>
        <begin position="140"/>
        <end position="190"/>
    </location>
</feature>
<feature type="domain" description="HTH myb-type" evidence="9">
    <location>
        <begin position="32"/>
        <end position="83"/>
    </location>
</feature>
<keyword evidence="11" id="KW-1185">Reference proteome</keyword>
<proteinExistence type="predicted"/>
<keyword evidence="2" id="KW-0677">Repeat</keyword>
<dbReference type="FunFam" id="1.10.10.60:FF:000324">
    <property type="entry name" value="Transcription factor MYB3R-2"/>
    <property type="match status" value="1"/>
</dbReference>
<evidence type="ECO:0000256" key="5">
    <source>
        <dbReference type="ARBA" id="ARBA00023163"/>
    </source>
</evidence>
<evidence type="ECO:0000256" key="3">
    <source>
        <dbReference type="ARBA" id="ARBA00023015"/>
    </source>
</evidence>
<evidence type="ECO:0000256" key="6">
    <source>
        <dbReference type="ARBA" id="ARBA00023242"/>
    </source>
</evidence>
<dbReference type="Proteomes" id="UP001359559">
    <property type="component" value="Unassembled WGS sequence"/>
</dbReference>
<feature type="compositionally biased region" description="Polar residues" evidence="7">
    <location>
        <begin position="765"/>
        <end position="777"/>
    </location>
</feature>
<organism evidence="10 11">
    <name type="scientific">Clitoria ternatea</name>
    <name type="common">Butterfly pea</name>
    <dbReference type="NCBI Taxonomy" id="43366"/>
    <lineage>
        <taxon>Eukaryota</taxon>
        <taxon>Viridiplantae</taxon>
        <taxon>Streptophyta</taxon>
        <taxon>Embryophyta</taxon>
        <taxon>Tracheophyta</taxon>
        <taxon>Spermatophyta</taxon>
        <taxon>Magnoliopsida</taxon>
        <taxon>eudicotyledons</taxon>
        <taxon>Gunneridae</taxon>
        <taxon>Pentapetalae</taxon>
        <taxon>rosids</taxon>
        <taxon>fabids</taxon>
        <taxon>Fabales</taxon>
        <taxon>Fabaceae</taxon>
        <taxon>Papilionoideae</taxon>
        <taxon>50 kb inversion clade</taxon>
        <taxon>NPAAA clade</taxon>
        <taxon>indigoferoid/millettioid clade</taxon>
        <taxon>Phaseoleae</taxon>
        <taxon>Clitoria</taxon>
    </lineage>
</organism>
<evidence type="ECO:0000256" key="4">
    <source>
        <dbReference type="ARBA" id="ARBA00023125"/>
    </source>
</evidence>
<feature type="region of interest" description="Disordered" evidence="7">
    <location>
        <begin position="760"/>
        <end position="837"/>
    </location>
</feature>
<feature type="region of interest" description="Disordered" evidence="7">
    <location>
        <begin position="1077"/>
        <end position="1111"/>
    </location>
</feature>
<evidence type="ECO:0000256" key="2">
    <source>
        <dbReference type="ARBA" id="ARBA00022737"/>
    </source>
</evidence>
<feature type="region of interest" description="Disordered" evidence="7">
    <location>
        <begin position="1"/>
        <end position="44"/>
    </location>
</feature>
<evidence type="ECO:0000313" key="11">
    <source>
        <dbReference type="Proteomes" id="UP001359559"/>
    </source>
</evidence>
<dbReference type="EMBL" id="JAYKXN010000004">
    <property type="protein sequence ID" value="KAK7293871.1"/>
    <property type="molecule type" value="Genomic_DNA"/>
</dbReference>